<evidence type="ECO:0000313" key="2">
    <source>
        <dbReference type="Proteomes" id="UP000024404"/>
    </source>
</evidence>
<reference evidence="2" key="1">
    <citation type="submission" date="2013-10" db="EMBL/GenBank/DDBJ databases">
        <title>Genome sequencing of Onchocerca volvulus.</title>
        <authorList>
            <person name="Cotton J."/>
            <person name="Tsai J."/>
            <person name="Stanley E."/>
            <person name="Tracey A."/>
            <person name="Holroyd N."/>
            <person name="Lustigman S."/>
            <person name="Berriman M."/>
        </authorList>
    </citation>
    <scope>NUCLEOTIDE SEQUENCE</scope>
</reference>
<dbReference type="Proteomes" id="UP000024404">
    <property type="component" value="Unassembled WGS sequence"/>
</dbReference>
<dbReference type="EnsemblMetazoa" id="OVOC5841.1">
    <property type="protein sequence ID" value="OVOC5841.1"/>
    <property type="gene ID" value="WBGene00242650"/>
</dbReference>
<proteinExistence type="predicted"/>
<name>A0A8R1XWM8_ONCVO</name>
<evidence type="ECO:0000313" key="1">
    <source>
        <dbReference type="EnsemblMetazoa" id="OVOC5841.1"/>
    </source>
</evidence>
<accession>A0A8R1XWM8</accession>
<dbReference type="EMBL" id="CMVM020000161">
    <property type="status" value="NOT_ANNOTATED_CDS"/>
    <property type="molecule type" value="Genomic_DNA"/>
</dbReference>
<dbReference type="AlphaFoldDB" id="A0A8R1XWM8"/>
<keyword evidence="2" id="KW-1185">Reference proteome</keyword>
<reference evidence="1" key="2">
    <citation type="submission" date="2022-06" db="UniProtKB">
        <authorList>
            <consortium name="EnsemblMetazoa"/>
        </authorList>
    </citation>
    <scope>IDENTIFICATION</scope>
</reference>
<organism evidence="1 2">
    <name type="scientific">Onchocerca volvulus</name>
    <dbReference type="NCBI Taxonomy" id="6282"/>
    <lineage>
        <taxon>Eukaryota</taxon>
        <taxon>Metazoa</taxon>
        <taxon>Ecdysozoa</taxon>
        <taxon>Nematoda</taxon>
        <taxon>Chromadorea</taxon>
        <taxon>Rhabditida</taxon>
        <taxon>Spirurina</taxon>
        <taxon>Spiruromorpha</taxon>
        <taxon>Filarioidea</taxon>
        <taxon>Onchocercidae</taxon>
        <taxon>Onchocerca</taxon>
    </lineage>
</organism>
<sequence>MKNGLRFPNEISHQARRTRLAYSSKIKRTNMQCNMELRRNRTIRSWD</sequence>
<protein>
    <submittedName>
        <fullName evidence="1">Uncharacterized protein</fullName>
    </submittedName>
</protein>